<dbReference type="GO" id="GO:0004632">
    <property type="term" value="F:phosphopantothenate--cysteine ligase activity"/>
    <property type="evidence" value="ECO:0007669"/>
    <property type="project" value="UniProtKB-UniRule"/>
</dbReference>
<feature type="binding site" evidence="3">
    <location>
        <position position="329"/>
    </location>
    <ligand>
        <name>CTP</name>
        <dbReference type="ChEBI" id="CHEBI:37563"/>
    </ligand>
</feature>
<reference evidence="6" key="1">
    <citation type="journal article" date="2020" name="mSystems">
        <title>Genome- and Community-Level Interaction Insights into Carbon Utilization and Element Cycling Functions of Hydrothermarchaeota in Hydrothermal Sediment.</title>
        <authorList>
            <person name="Zhou Z."/>
            <person name="Liu Y."/>
            <person name="Xu W."/>
            <person name="Pan J."/>
            <person name="Luo Z.H."/>
            <person name="Li M."/>
        </authorList>
    </citation>
    <scope>NUCLEOTIDE SEQUENCE [LARGE SCALE GENOMIC DNA]</scope>
    <source>
        <strain evidence="6">SpSt-87</strain>
    </source>
</reference>
<feature type="binding site" evidence="3">
    <location>
        <position position="288"/>
    </location>
    <ligand>
        <name>CTP</name>
        <dbReference type="ChEBI" id="CHEBI:37563"/>
    </ligand>
</feature>
<protein>
    <recommendedName>
        <fullName evidence="3">Coenzyme A biosynthesis bifunctional protein CoaBC</fullName>
    </recommendedName>
    <alternativeName>
        <fullName evidence="3">DNA/pantothenate metabolism flavoprotein</fullName>
    </alternativeName>
    <alternativeName>
        <fullName evidence="3">Phosphopantothenoylcysteine synthetase/decarboxylase</fullName>
        <shortName evidence="3">PPCS-PPCDC</shortName>
    </alternativeName>
    <domain>
        <recommendedName>
            <fullName evidence="3">Phosphopantothenoylcysteine decarboxylase</fullName>
            <shortName evidence="3">PPC decarboxylase</shortName>
            <shortName evidence="3">PPC-DC</shortName>
            <ecNumber evidence="3">4.1.1.36</ecNumber>
        </recommendedName>
        <alternativeName>
            <fullName evidence="3">CoaC</fullName>
        </alternativeName>
    </domain>
    <domain>
        <recommendedName>
            <fullName evidence="3">Phosphopantothenate--cysteine ligase</fullName>
            <ecNumber evidence="3">6.3.2.5</ecNumber>
        </recommendedName>
        <alternativeName>
            <fullName evidence="3">CoaB</fullName>
        </alternativeName>
        <alternativeName>
            <fullName evidence="3">Phosphopantothenoylcysteine synthetase</fullName>
            <shortName evidence="3">PPC synthetase</shortName>
            <shortName evidence="3">PPC-S</shortName>
        </alternativeName>
    </domain>
</protein>
<dbReference type="EC" id="4.1.1.36" evidence="3"/>
<dbReference type="InterPro" id="IPR005252">
    <property type="entry name" value="CoaBC"/>
</dbReference>
<sequence length="404" mass="45120">MLGVHLERIRGRRSRKLERKKIVLGVTGSIAAVETVKLARELVRRGADVFAVMSRAARKIIHPYSLEFATGKRVITEITGSIEHVNLLGEYGDADLFLIAPCTANTISKIAHGIDDTPVTTFATTALGSGKPVIIVPAMHEAMMRNEAVLENIQKLINMGIEFVQPKIEEGKAKFPDIETICLHVERELYSKEMKGKRVVVTSGPTYEQIDPIRFISNKSSGRMGLEIALELWRRGAEVVHVTSKPSGMNLPNYREIKVWSVRDMMKAVLYEIEKGCDLFVSSAAASDFLVDAETKKIKTAPELVLKLKESPKIIKEVRKIYSGPIIGFKAETGVGDEELLRLAEEKMSLDRLNMVVANDVLERGMGTEDTRVLILTQKRQEWVEGLKQHVAERIVEAFIEDCL</sequence>
<accession>A0A7C3R985</accession>
<keyword evidence="3" id="KW-0511">Multifunctional enzyme</keyword>
<dbReference type="PANTHER" id="PTHR14359">
    <property type="entry name" value="HOMO-OLIGOMERIC FLAVIN CONTAINING CYS DECARBOXYLASE FAMILY"/>
    <property type="match status" value="1"/>
</dbReference>
<dbReference type="InterPro" id="IPR003382">
    <property type="entry name" value="Flavoprotein"/>
</dbReference>
<organism evidence="6">
    <name type="scientific">Archaeoglobus fulgidus</name>
    <dbReference type="NCBI Taxonomy" id="2234"/>
    <lineage>
        <taxon>Archaea</taxon>
        <taxon>Methanobacteriati</taxon>
        <taxon>Methanobacteriota</taxon>
        <taxon>Archaeoglobi</taxon>
        <taxon>Archaeoglobales</taxon>
        <taxon>Archaeoglobaceae</taxon>
        <taxon>Archaeoglobus</taxon>
    </lineage>
</organism>
<name>A0A7C3R985_ARCFL</name>
<comment type="function">
    <text evidence="3">Catalyzes two sequential steps in the biosynthesis of coenzyme A. In the first step cysteine is conjugated to 4'-phosphopantothenate to form 4-phosphopantothenoylcysteine. In the second step the latter compound is decarboxylated to form 4'-phosphopantotheine.</text>
</comment>
<comment type="catalytic activity">
    <reaction evidence="3">
        <text>(R)-4'-phosphopantothenate + L-cysteine + CTP = N-[(R)-4-phosphopantothenoyl]-L-cysteine + CMP + diphosphate + H(+)</text>
        <dbReference type="Rhea" id="RHEA:19397"/>
        <dbReference type="ChEBI" id="CHEBI:10986"/>
        <dbReference type="ChEBI" id="CHEBI:15378"/>
        <dbReference type="ChEBI" id="CHEBI:33019"/>
        <dbReference type="ChEBI" id="CHEBI:35235"/>
        <dbReference type="ChEBI" id="CHEBI:37563"/>
        <dbReference type="ChEBI" id="CHEBI:59458"/>
        <dbReference type="ChEBI" id="CHEBI:60377"/>
        <dbReference type="EC" id="6.3.2.5"/>
    </reaction>
</comment>
<feature type="domain" description="Flavoprotein" evidence="4">
    <location>
        <begin position="20"/>
        <end position="182"/>
    </location>
</feature>
<keyword evidence="3" id="KW-0288">FMN</keyword>
<dbReference type="UniPathway" id="UPA00241"/>
<comment type="pathway">
    <text evidence="3">Cofactor biosynthesis; coenzyme A biosynthesis.</text>
</comment>
<gene>
    <name evidence="3 6" type="primary">coaBC</name>
    <name evidence="6" type="ORF">ENW66_04840</name>
</gene>
<dbReference type="Gene3D" id="3.40.50.1950">
    <property type="entry name" value="Flavin prenyltransferase-like"/>
    <property type="match status" value="1"/>
</dbReference>
<dbReference type="GO" id="GO:0004633">
    <property type="term" value="F:phosphopantothenoylcysteine decarboxylase activity"/>
    <property type="evidence" value="ECO:0007669"/>
    <property type="project" value="UniProtKB-UniRule"/>
</dbReference>
<keyword evidence="3" id="KW-0285">Flavoprotein</keyword>
<dbReference type="GO" id="GO:0010181">
    <property type="term" value="F:FMN binding"/>
    <property type="evidence" value="ECO:0007669"/>
    <property type="project" value="UniProtKB-UniRule"/>
</dbReference>
<dbReference type="GO" id="GO:0015941">
    <property type="term" value="P:pantothenate catabolic process"/>
    <property type="evidence" value="ECO:0007669"/>
    <property type="project" value="InterPro"/>
</dbReference>
<dbReference type="AlphaFoldDB" id="A0A7C3R985"/>
<dbReference type="SUPFAM" id="SSF52507">
    <property type="entry name" value="Homo-oligomeric flavin-containing Cys decarboxylases, HFCD"/>
    <property type="match status" value="1"/>
</dbReference>
<feature type="binding site" evidence="3">
    <location>
        <position position="296"/>
    </location>
    <ligand>
        <name>CTP</name>
        <dbReference type="ChEBI" id="CHEBI:37563"/>
    </ligand>
</feature>
<keyword evidence="3" id="KW-0460">Magnesium</keyword>
<evidence type="ECO:0000259" key="4">
    <source>
        <dbReference type="Pfam" id="PF02441"/>
    </source>
</evidence>
<evidence type="ECO:0000313" key="6">
    <source>
        <dbReference type="EMBL" id="HFW32262.1"/>
    </source>
</evidence>
<dbReference type="HAMAP" id="MF_02225">
    <property type="entry name" value="CoaBC"/>
    <property type="match status" value="1"/>
</dbReference>
<dbReference type="GO" id="GO:0046872">
    <property type="term" value="F:metal ion binding"/>
    <property type="evidence" value="ECO:0007669"/>
    <property type="project" value="UniProtKB-KW"/>
</dbReference>
<keyword evidence="3 6" id="KW-0436">Ligase</keyword>
<dbReference type="NCBIfam" id="TIGR00521">
    <property type="entry name" value="coaBC_dfp"/>
    <property type="match status" value="1"/>
</dbReference>
<comment type="caution">
    <text evidence="6">The sequence shown here is derived from an EMBL/GenBank/DDBJ whole genome shotgun (WGS) entry which is preliminary data.</text>
</comment>
<comment type="catalytic activity">
    <reaction evidence="3">
        <text>N-[(R)-4-phosphopantothenoyl]-L-cysteine + H(+) = (R)-4'-phosphopantetheine + CO2</text>
        <dbReference type="Rhea" id="RHEA:16793"/>
        <dbReference type="ChEBI" id="CHEBI:15378"/>
        <dbReference type="ChEBI" id="CHEBI:16526"/>
        <dbReference type="ChEBI" id="CHEBI:59458"/>
        <dbReference type="ChEBI" id="CHEBI:61723"/>
        <dbReference type="EC" id="4.1.1.36"/>
    </reaction>
</comment>
<evidence type="ECO:0000259" key="5">
    <source>
        <dbReference type="Pfam" id="PF04127"/>
    </source>
</evidence>
<dbReference type="SUPFAM" id="SSF102645">
    <property type="entry name" value="CoaB-like"/>
    <property type="match status" value="1"/>
</dbReference>
<comment type="cofactor">
    <cofactor evidence="3">
        <name>Mg(2+)</name>
        <dbReference type="ChEBI" id="CHEBI:18420"/>
    </cofactor>
</comment>
<evidence type="ECO:0000256" key="1">
    <source>
        <dbReference type="ARBA" id="ARBA00022793"/>
    </source>
</evidence>
<dbReference type="Gene3D" id="3.40.50.10300">
    <property type="entry name" value="CoaB-like"/>
    <property type="match status" value="1"/>
</dbReference>
<feature type="region of interest" description="Phosphopantothenate--cysteine ligase" evidence="3">
    <location>
        <begin position="199"/>
        <end position="404"/>
    </location>
</feature>
<dbReference type="GO" id="GO:0071513">
    <property type="term" value="C:phosphopantothenoylcysteine decarboxylase complex"/>
    <property type="evidence" value="ECO:0007669"/>
    <property type="project" value="TreeGrafter"/>
</dbReference>
<feature type="region of interest" description="Phosphopantothenoylcysteine decarboxylase" evidence="3">
    <location>
        <begin position="1"/>
        <end position="198"/>
    </location>
</feature>
<dbReference type="Pfam" id="PF04127">
    <property type="entry name" value="DFP"/>
    <property type="match status" value="1"/>
</dbReference>
<comment type="cofactor">
    <cofactor evidence="3">
        <name>FMN</name>
        <dbReference type="ChEBI" id="CHEBI:58210"/>
    </cofactor>
    <text evidence="3">Binds 1 FMN per subunit.</text>
</comment>
<dbReference type="InterPro" id="IPR035929">
    <property type="entry name" value="CoaB-like_sf"/>
</dbReference>
<dbReference type="PANTHER" id="PTHR14359:SF6">
    <property type="entry name" value="PHOSPHOPANTOTHENOYLCYSTEINE DECARBOXYLASE"/>
    <property type="match status" value="1"/>
</dbReference>
<keyword evidence="2 3" id="KW-0456">Lyase</keyword>
<keyword evidence="3" id="KW-0479">Metal-binding</keyword>
<comment type="similarity">
    <text evidence="3">In the C-terminal section; belongs to the PPC synthetase family.</text>
</comment>
<evidence type="ECO:0000256" key="2">
    <source>
        <dbReference type="ARBA" id="ARBA00023239"/>
    </source>
</evidence>
<keyword evidence="1 3" id="KW-0210">Decarboxylase</keyword>
<dbReference type="EMBL" id="DTLB01000028">
    <property type="protein sequence ID" value="HFW32262.1"/>
    <property type="molecule type" value="Genomic_DNA"/>
</dbReference>
<dbReference type="GO" id="GO:0015937">
    <property type="term" value="P:coenzyme A biosynthetic process"/>
    <property type="evidence" value="ECO:0007669"/>
    <property type="project" value="UniProtKB-UniRule"/>
</dbReference>
<comment type="caution">
    <text evidence="3">Lacks conserved residue(s) required for the propagation of feature annotation.</text>
</comment>
<dbReference type="InterPro" id="IPR036551">
    <property type="entry name" value="Flavin_trans-like"/>
</dbReference>
<dbReference type="EC" id="6.3.2.5" evidence="3"/>
<dbReference type="Pfam" id="PF02441">
    <property type="entry name" value="Flavoprotein"/>
    <property type="match status" value="1"/>
</dbReference>
<proteinExistence type="inferred from homology"/>
<feature type="domain" description="DNA/pantothenate metabolism flavoprotein C-terminal" evidence="5">
    <location>
        <begin position="194"/>
        <end position="399"/>
    </location>
</feature>
<feature type="binding site" evidence="3">
    <location>
        <position position="347"/>
    </location>
    <ligand>
        <name>CTP</name>
        <dbReference type="ChEBI" id="CHEBI:37563"/>
    </ligand>
</feature>
<dbReference type="InterPro" id="IPR007085">
    <property type="entry name" value="DNA/pantothenate-metab_flavo_C"/>
</dbReference>
<comment type="similarity">
    <text evidence="3">In the N-terminal section; belongs to the HFCD (homo-oligomeric flavin containing Cys decarboxylase) superfamily.</text>
</comment>
<evidence type="ECO:0000256" key="3">
    <source>
        <dbReference type="HAMAP-Rule" id="MF_02225"/>
    </source>
</evidence>